<dbReference type="Pfam" id="PF21255">
    <property type="entry name" value="DNMT3_ADD_GATA1-like"/>
    <property type="match status" value="1"/>
</dbReference>
<evidence type="ECO:0000313" key="8">
    <source>
        <dbReference type="Proteomes" id="UP000314982"/>
    </source>
</evidence>
<evidence type="ECO:0000256" key="3">
    <source>
        <dbReference type="ARBA" id="ARBA00022771"/>
    </source>
</evidence>
<protein>
    <recommendedName>
        <fullName evidence="6">PHD-type domain-containing protein</fullName>
    </recommendedName>
</protein>
<dbReference type="InterPro" id="IPR029063">
    <property type="entry name" value="SAM-dependent_MTases_sf"/>
</dbReference>
<dbReference type="InterPro" id="IPR013083">
    <property type="entry name" value="Znf_RING/FYVE/PHD"/>
</dbReference>
<keyword evidence="4" id="KW-0862">Zinc</keyword>
<dbReference type="PANTHER" id="PTHR23068">
    <property type="entry name" value="DNA CYTOSINE-5- -METHYLTRANSFERASE 3-RELATED"/>
    <property type="match status" value="1"/>
</dbReference>
<evidence type="ECO:0000313" key="7">
    <source>
        <dbReference type="Ensembl" id="ENSHHUP00000070188.1"/>
    </source>
</evidence>
<dbReference type="GO" id="GO:0051718">
    <property type="term" value="F:DNA (cytosine-5-)-methyltransferase activity, acting on CpG substrates"/>
    <property type="evidence" value="ECO:0007669"/>
    <property type="project" value="TreeGrafter"/>
</dbReference>
<dbReference type="Ensembl" id="ENSHHUT00000072522.1">
    <property type="protein sequence ID" value="ENSHHUP00000070188.1"/>
    <property type="gene ID" value="ENSHHUG00000041293.1"/>
</dbReference>
<dbReference type="SUPFAM" id="SSF57903">
    <property type="entry name" value="FYVE/PHD zinc finger"/>
    <property type="match status" value="1"/>
</dbReference>
<evidence type="ECO:0000256" key="1">
    <source>
        <dbReference type="ARBA" id="ARBA00004123"/>
    </source>
</evidence>
<dbReference type="GO" id="GO:0005634">
    <property type="term" value="C:nucleus"/>
    <property type="evidence" value="ECO:0007669"/>
    <property type="project" value="UniProtKB-SubCell"/>
</dbReference>
<proteinExistence type="predicted"/>
<reference evidence="8" key="1">
    <citation type="submission" date="2018-06" db="EMBL/GenBank/DDBJ databases">
        <title>Genome assembly of Danube salmon.</title>
        <authorList>
            <person name="Macqueen D.J."/>
            <person name="Gundappa M.K."/>
        </authorList>
    </citation>
    <scope>NUCLEOTIDE SEQUENCE [LARGE SCALE GENOMIC DNA]</scope>
</reference>
<name>A0A4W5Q7A2_9TELE</name>
<dbReference type="STRING" id="62062.ENSHHUP00000070188"/>
<dbReference type="InterPro" id="IPR049554">
    <property type="entry name" value="DNMT3_ADD_PHD"/>
</dbReference>
<dbReference type="Gene3D" id="3.40.50.150">
    <property type="entry name" value="Vaccinia Virus protein VP39"/>
    <property type="match status" value="1"/>
</dbReference>
<reference evidence="7" key="2">
    <citation type="submission" date="2025-08" db="UniProtKB">
        <authorList>
            <consortium name="Ensembl"/>
        </authorList>
    </citation>
    <scope>IDENTIFICATION</scope>
</reference>
<dbReference type="Proteomes" id="UP000314982">
    <property type="component" value="Unassembled WGS sequence"/>
</dbReference>
<dbReference type="GO" id="GO:0003677">
    <property type="term" value="F:DNA binding"/>
    <property type="evidence" value="ECO:0007669"/>
    <property type="project" value="TreeGrafter"/>
</dbReference>
<organism evidence="7 8">
    <name type="scientific">Hucho hucho</name>
    <name type="common">huchen</name>
    <dbReference type="NCBI Taxonomy" id="62062"/>
    <lineage>
        <taxon>Eukaryota</taxon>
        <taxon>Metazoa</taxon>
        <taxon>Chordata</taxon>
        <taxon>Craniata</taxon>
        <taxon>Vertebrata</taxon>
        <taxon>Euteleostomi</taxon>
        <taxon>Actinopterygii</taxon>
        <taxon>Neopterygii</taxon>
        <taxon>Teleostei</taxon>
        <taxon>Protacanthopterygii</taxon>
        <taxon>Salmoniformes</taxon>
        <taxon>Salmonidae</taxon>
        <taxon>Salmoninae</taxon>
        <taxon>Hucho</taxon>
    </lineage>
</organism>
<feature type="domain" description="PHD-type" evidence="6">
    <location>
        <begin position="1"/>
        <end position="139"/>
    </location>
</feature>
<dbReference type="GO" id="GO:0008270">
    <property type="term" value="F:zinc ion binding"/>
    <property type="evidence" value="ECO:0007669"/>
    <property type="project" value="UniProtKB-KW"/>
</dbReference>
<dbReference type="GeneTree" id="ENSGT00940000166923"/>
<keyword evidence="3" id="KW-0863">Zinc-finger</keyword>
<reference evidence="7" key="3">
    <citation type="submission" date="2025-09" db="UniProtKB">
        <authorList>
            <consortium name="Ensembl"/>
        </authorList>
    </citation>
    <scope>IDENTIFICATION</scope>
</reference>
<keyword evidence="2" id="KW-0479">Metal-binding</keyword>
<dbReference type="Gene3D" id="3.30.40.10">
    <property type="entry name" value="Zinc/RING finger domain, C3HC4 (zinc finger)"/>
    <property type="match status" value="1"/>
</dbReference>
<dbReference type="InterPro" id="IPR025766">
    <property type="entry name" value="ADD"/>
</dbReference>
<evidence type="ECO:0000256" key="2">
    <source>
        <dbReference type="ARBA" id="ARBA00022723"/>
    </source>
</evidence>
<evidence type="ECO:0000259" key="6">
    <source>
        <dbReference type="PROSITE" id="PS51533"/>
    </source>
</evidence>
<dbReference type="GO" id="GO:0000122">
    <property type="term" value="P:negative regulation of transcription by RNA polymerase II"/>
    <property type="evidence" value="ECO:0007669"/>
    <property type="project" value="TreeGrafter"/>
</dbReference>
<keyword evidence="8" id="KW-1185">Reference proteome</keyword>
<dbReference type="PANTHER" id="PTHR23068:SF53">
    <property type="entry name" value="DNA (CYTOSINE-5-)-METHYLTRANSFERASE"/>
    <property type="match status" value="1"/>
</dbReference>
<keyword evidence="5" id="KW-0539">Nucleus</keyword>
<comment type="subcellular location">
    <subcellularLocation>
        <location evidence="1">Nucleus</location>
    </subcellularLocation>
</comment>
<dbReference type="InterPro" id="IPR050390">
    <property type="entry name" value="C5-Methyltransferase"/>
</dbReference>
<accession>A0A4W5Q7A2</accession>
<dbReference type="PROSITE" id="PS51533">
    <property type="entry name" value="ADD"/>
    <property type="match status" value="1"/>
</dbReference>
<evidence type="ECO:0000256" key="5">
    <source>
        <dbReference type="ARBA" id="ARBA00023242"/>
    </source>
</evidence>
<sequence length="171" mass="19292">MLHKIYLVCVASNFSDGHVDPSCANFSIFLWEVITLSYYSSLQDNFTETLYQYDEDGYQSYCTVCCAGREVILCGNDSCCRSYCLDCLNILVGPGTFDSLKEVDPWICYLCEPHHVQGFFADDSAFQFELHRVYPSIPANLRRPIKVLSLFDGIGTGLTRRGTSETLQSNT</sequence>
<evidence type="ECO:0000256" key="4">
    <source>
        <dbReference type="ARBA" id="ARBA00022833"/>
    </source>
</evidence>
<dbReference type="InterPro" id="IPR011011">
    <property type="entry name" value="Znf_FYVE_PHD"/>
</dbReference>
<dbReference type="AlphaFoldDB" id="A0A4W5Q7A2"/>